<dbReference type="Proteomes" id="UP000838412">
    <property type="component" value="Chromosome 16"/>
</dbReference>
<protein>
    <submittedName>
        <fullName evidence="3">PDIA6 protein</fullName>
    </submittedName>
</protein>
<accession>A0A8J9Z553</accession>
<feature type="signal peptide" evidence="1">
    <location>
        <begin position="1"/>
        <end position="19"/>
    </location>
</feature>
<name>A0A8J9Z553_BRALA</name>
<dbReference type="SUPFAM" id="SSF52833">
    <property type="entry name" value="Thioredoxin-like"/>
    <property type="match status" value="1"/>
</dbReference>
<dbReference type="InterPro" id="IPR036249">
    <property type="entry name" value="Thioredoxin-like_sf"/>
</dbReference>
<gene>
    <name evidence="3" type="primary">PDIA6</name>
    <name evidence="3" type="ORF">BLAG_LOCUS9020</name>
</gene>
<dbReference type="EMBL" id="OV696701">
    <property type="protein sequence ID" value="CAH1247317.1"/>
    <property type="molecule type" value="Genomic_DNA"/>
</dbReference>
<dbReference type="GO" id="GO:0015035">
    <property type="term" value="F:protein-disulfide reductase activity"/>
    <property type="evidence" value="ECO:0007669"/>
    <property type="project" value="TreeGrafter"/>
</dbReference>
<reference evidence="3" key="1">
    <citation type="submission" date="2022-01" db="EMBL/GenBank/DDBJ databases">
        <authorList>
            <person name="Braso-Vives M."/>
        </authorList>
    </citation>
    <scope>NUCLEOTIDE SEQUENCE</scope>
</reference>
<dbReference type="Gene3D" id="3.40.30.10">
    <property type="entry name" value="Glutaredoxin"/>
    <property type="match status" value="1"/>
</dbReference>
<dbReference type="GO" id="GO:0005788">
    <property type="term" value="C:endoplasmic reticulum lumen"/>
    <property type="evidence" value="ECO:0007669"/>
    <property type="project" value="TreeGrafter"/>
</dbReference>
<feature type="domain" description="Thioredoxin" evidence="2">
    <location>
        <begin position="3"/>
        <end position="134"/>
    </location>
</feature>
<evidence type="ECO:0000313" key="4">
    <source>
        <dbReference type="Proteomes" id="UP000838412"/>
    </source>
</evidence>
<dbReference type="PANTHER" id="PTHR45815:SF3">
    <property type="entry name" value="PROTEIN DISULFIDE-ISOMERASE A6"/>
    <property type="match status" value="1"/>
</dbReference>
<dbReference type="PANTHER" id="PTHR45815">
    <property type="entry name" value="PROTEIN DISULFIDE-ISOMERASE A6"/>
    <property type="match status" value="1"/>
</dbReference>
<dbReference type="InterPro" id="IPR013766">
    <property type="entry name" value="Thioredoxin_domain"/>
</dbReference>
<dbReference type="PROSITE" id="PS51352">
    <property type="entry name" value="THIOREDOXIN_2"/>
    <property type="match status" value="1"/>
</dbReference>
<sequence length="139" mass="14968">MEITTGWFAVAFLAATVHALYGPADDVKELTAKNFKKMVVKSDEVWMVKFYSPGCAKSKKLVKEWKKAATALKGAVKVGAVDMDAHGSAAKPYKVSETPTIKVFGANKKKPTDYEGKMTAAAIEEAGMMAALMAGKFEL</sequence>
<proteinExistence type="predicted"/>
<organism evidence="3 4">
    <name type="scientific">Branchiostoma lanceolatum</name>
    <name type="common">Common lancelet</name>
    <name type="synonym">Amphioxus lanceolatum</name>
    <dbReference type="NCBI Taxonomy" id="7740"/>
    <lineage>
        <taxon>Eukaryota</taxon>
        <taxon>Metazoa</taxon>
        <taxon>Chordata</taxon>
        <taxon>Cephalochordata</taxon>
        <taxon>Leptocardii</taxon>
        <taxon>Amphioxiformes</taxon>
        <taxon>Branchiostomatidae</taxon>
        <taxon>Branchiostoma</taxon>
    </lineage>
</organism>
<evidence type="ECO:0000259" key="2">
    <source>
        <dbReference type="PROSITE" id="PS51352"/>
    </source>
</evidence>
<evidence type="ECO:0000256" key="1">
    <source>
        <dbReference type="SAM" id="SignalP"/>
    </source>
</evidence>
<keyword evidence="1" id="KW-0732">Signal</keyword>
<dbReference type="Pfam" id="PF00085">
    <property type="entry name" value="Thioredoxin"/>
    <property type="match status" value="1"/>
</dbReference>
<dbReference type="AlphaFoldDB" id="A0A8J9Z553"/>
<dbReference type="GO" id="GO:0034976">
    <property type="term" value="P:response to endoplasmic reticulum stress"/>
    <property type="evidence" value="ECO:0007669"/>
    <property type="project" value="TreeGrafter"/>
</dbReference>
<evidence type="ECO:0000313" key="3">
    <source>
        <dbReference type="EMBL" id="CAH1247317.1"/>
    </source>
</evidence>
<dbReference type="OrthoDB" id="10264505at2759"/>
<feature type="chain" id="PRO_5035482299" evidence="1">
    <location>
        <begin position="20"/>
        <end position="139"/>
    </location>
</feature>
<keyword evidence="4" id="KW-1185">Reference proteome</keyword>